<comment type="caution">
    <text evidence="1">The sequence shown here is derived from an EMBL/GenBank/DDBJ whole genome shotgun (WGS) entry which is preliminary data.</text>
</comment>
<dbReference type="EMBL" id="SHKK01000001">
    <property type="protein sequence ID" value="RZT79319.1"/>
    <property type="molecule type" value="Genomic_DNA"/>
</dbReference>
<protein>
    <submittedName>
        <fullName evidence="1">Uncharacterized protein</fullName>
    </submittedName>
</protein>
<accession>A0A4Q7UIC2</accession>
<dbReference type="Proteomes" id="UP000293781">
    <property type="component" value="Unassembled WGS sequence"/>
</dbReference>
<sequence>MPRNVIAFVPQHTTTKSRVMAIVDKGNGHELDAIATLEWPHHAVAICNLLNSPNRGQESLSGLWHSLPASVRAGLEQAAQQRVDATDEREFLATWFVNEIDIPDLPRDGSGINWAALFPVAQCPADGCDYCDGCPAHAERRGGDAGSNQCGPGGSCRCLVDSSEDEEETCVCPSWDVGPRWAAALYQSLTETAEVLLEQADGLVWGVEGPAVGFPRSLIAQPPAFFVRLAESCIDLCALLAGGVRPVPHTIAELLMLDEAARSYLENHVSSAGLDVDAMKQEFAHLPEGHGDFELDALWMFQFTNSDWEKIAESETIYQPYSMDRIFDTLPEAAQWPRNADGR</sequence>
<organism evidence="1 2">
    <name type="scientific">Micromonospora violae</name>
    <dbReference type="NCBI Taxonomy" id="1278207"/>
    <lineage>
        <taxon>Bacteria</taxon>
        <taxon>Bacillati</taxon>
        <taxon>Actinomycetota</taxon>
        <taxon>Actinomycetes</taxon>
        <taxon>Micromonosporales</taxon>
        <taxon>Micromonosporaceae</taxon>
        <taxon>Micromonospora</taxon>
    </lineage>
</organism>
<evidence type="ECO:0000313" key="2">
    <source>
        <dbReference type="Proteomes" id="UP000293781"/>
    </source>
</evidence>
<gene>
    <name evidence="1" type="ORF">EV382_2517</name>
</gene>
<reference evidence="1 2" key="1">
    <citation type="submission" date="2019-02" db="EMBL/GenBank/DDBJ databases">
        <title>Sequencing the genomes of 1000 actinobacteria strains.</title>
        <authorList>
            <person name="Klenk H.-P."/>
        </authorList>
    </citation>
    <scope>NUCLEOTIDE SEQUENCE [LARGE SCALE GENOMIC DNA]</scope>
    <source>
        <strain evidence="1 2">DSM 45888</strain>
    </source>
</reference>
<dbReference type="AlphaFoldDB" id="A0A4Q7UIC2"/>
<keyword evidence="2" id="KW-1185">Reference proteome</keyword>
<proteinExistence type="predicted"/>
<evidence type="ECO:0000313" key="1">
    <source>
        <dbReference type="EMBL" id="RZT79319.1"/>
    </source>
</evidence>
<name>A0A4Q7UIC2_9ACTN</name>